<organism evidence="2 3">
    <name type="scientific">Diversispora epigaea</name>
    <dbReference type="NCBI Taxonomy" id="1348612"/>
    <lineage>
        <taxon>Eukaryota</taxon>
        <taxon>Fungi</taxon>
        <taxon>Fungi incertae sedis</taxon>
        <taxon>Mucoromycota</taxon>
        <taxon>Glomeromycotina</taxon>
        <taxon>Glomeromycetes</taxon>
        <taxon>Diversisporales</taxon>
        <taxon>Diversisporaceae</taxon>
        <taxon>Diversispora</taxon>
    </lineage>
</organism>
<feature type="region of interest" description="Disordered" evidence="1">
    <location>
        <begin position="195"/>
        <end position="222"/>
    </location>
</feature>
<feature type="compositionally biased region" description="Basic residues" evidence="1">
    <location>
        <begin position="198"/>
        <end position="210"/>
    </location>
</feature>
<evidence type="ECO:0000313" key="3">
    <source>
        <dbReference type="Proteomes" id="UP000266861"/>
    </source>
</evidence>
<sequence>MSQSFGSEMVVEKEKNSLKVWKETQKLLKEKTQNIKRKKRKEKGKRNNTSGYRTTNSKQYSWTTSPTFDIRKEEHFLSTADLLDTEDKYDQEISSDSNLEISDYETSEYENYGKSSSKKKQYISNNHLKLFSPSLTISNEDYEINFDLKGKQYINHDYLKLLLPSPTISNNDLLSEKEKNSLKVWKETQKLLKEKTQNIKRKKRKEKGKRNNTSGYRTTNSKQYSWTTSPTFDIRKEEHFLSTADLLDTEDKYDQEISSDSNLEISDYETSEYENYGKSSSKKKQYISNNHLKLFSPSLTISNEDYEINFDLKGKQYINHDYLKLLLPSPTISNNDREIIFGKINIEAVENSMEIDNANLLHKPLHMLN</sequence>
<evidence type="ECO:0000256" key="1">
    <source>
        <dbReference type="SAM" id="MobiDB-lite"/>
    </source>
</evidence>
<proteinExistence type="predicted"/>
<accession>A0A397GHH2</accession>
<comment type="caution">
    <text evidence="2">The sequence shown here is derived from an EMBL/GenBank/DDBJ whole genome shotgun (WGS) entry which is preliminary data.</text>
</comment>
<evidence type="ECO:0000313" key="2">
    <source>
        <dbReference type="EMBL" id="RHZ50401.1"/>
    </source>
</evidence>
<feature type="compositionally biased region" description="Basic residues" evidence="1">
    <location>
        <begin position="34"/>
        <end position="46"/>
    </location>
</feature>
<gene>
    <name evidence="2" type="ORF">Glove_499g74</name>
</gene>
<name>A0A397GHH2_9GLOM</name>
<feature type="region of interest" description="Disordered" evidence="1">
    <location>
        <begin position="29"/>
        <end position="58"/>
    </location>
</feature>
<dbReference type="EMBL" id="PQFF01000432">
    <property type="protein sequence ID" value="RHZ50401.1"/>
    <property type="molecule type" value="Genomic_DNA"/>
</dbReference>
<feature type="compositionally biased region" description="Polar residues" evidence="1">
    <location>
        <begin position="49"/>
        <end position="58"/>
    </location>
</feature>
<dbReference type="Proteomes" id="UP000266861">
    <property type="component" value="Unassembled WGS sequence"/>
</dbReference>
<protein>
    <submittedName>
        <fullName evidence="2">Uncharacterized protein</fullName>
    </submittedName>
</protein>
<feature type="compositionally biased region" description="Polar residues" evidence="1">
    <location>
        <begin position="213"/>
        <end position="222"/>
    </location>
</feature>
<reference evidence="2 3" key="1">
    <citation type="submission" date="2018-08" db="EMBL/GenBank/DDBJ databases">
        <title>Genome and evolution of the arbuscular mycorrhizal fungus Diversispora epigaea (formerly Glomus versiforme) and its bacterial endosymbionts.</title>
        <authorList>
            <person name="Sun X."/>
            <person name="Fei Z."/>
            <person name="Harrison M."/>
        </authorList>
    </citation>
    <scope>NUCLEOTIDE SEQUENCE [LARGE SCALE GENOMIC DNA]</scope>
    <source>
        <strain evidence="2 3">IT104</strain>
    </source>
</reference>
<keyword evidence="3" id="KW-1185">Reference proteome</keyword>
<dbReference type="AlphaFoldDB" id="A0A397GHH2"/>